<evidence type="ECO:0000256" key="3">
    <source>
        <dbReference type="ARBA" id="ARBA00014087"/>
    </source>
</evidence>
<organism evidence="8">
    <name type="scientific">Lygus hesperus</name>
    <name type="common">Western plant bug</name>
    <dbReference type="NCBI Taxonomy" id="30085"/>
    <lineage>
        <taxon>Eukaryota</taxon>
        <taxon>Metazoa</taxon>
        <taxon>Ecdysozoa</taxon>
        <taxon>Arthropoda</taxon>
        <taxon>Hexapoda</taxon>
        <taxon>Insecta</taxon>
        <taxon>Pterygota</taxon>
        <taxon>Neoptera</taxon>
        <taxon>Paraneoptera</taxon>
        <taxon>Hemiptera</taxon>
        <taxon>Heteroptera</taxon>
        <taxon>Panheteroptera</taxon>
        <taxon>Cimicomorpha</taxon>
        <taxon>Miridae</taxon>
        <taxon>Mirini</taxon>
        <taxon>Lygus</taxon>
    </lineage>
</organism>
<sequence length="386" mass="45157">MGPKKEPLDTKGRKDILRGLKKHLSKEIEVDTFTAADQAYLEYWTAEKLKQIDVLKDLLHKRNLENEALKSALQEIKNKCGERIAELRSRVNGKCDEIADLTEQNHNLLDDRESKLKSFDEQLNRERLKFEDAKERFSCEIKMLNTKLNNVENFRAERDHLIEKHVALQNYLRDMEERAAGIVHVYQRLDLINKDRMGQELKDRLLKLSIEFQEASQTETTRSLIRENIAINNELGGHIGSWQALHDENYELKKERHSLITELRGEDVLKEKCLSLNVLQTEVIERLAYEQKKLDLFHQETNNLQELMGRLGKKLEEVTAEATAAELEANLQLQAKHNLMTQVNELEHNCMALSNIIYDEEINLKKALLHVAEAQDFKQRKERLRF</sequence>
<dbReference type="InterPro" id="IPR038844">
    <property type="entry name" value="CFAP157"/>
</dbReference>
<dbReference type="EMBL" id="GBHO01026165">
    <property type="protein sequence ID" value="JAG17439.1"/>
    <property type="molecule type" value="Transcribed_RNA"/>
</dbReference>
<keyword evidence="4 7" id="KW-0175">Coiled coil</keyword>
<reference evidence="9" key="3">
    <citation type="submission" date="2014-09" db="EMBL/GenBank/DDBJ databases">
        <authorList>
            <person name="Magalhaes I.L.F."/>
            <person name="Oliveira U."/>
            <person name="Santos F.R."/>
            <person name="Vidigal T.H.D.A."/>
            <person name="Brescovit A.D."/>
            <person name="Santos A.J."/>
        </authorList>
    </citation>
    <scope>NUCLEOTIDE SEQUENCE</scope>
</reference>
<evidence type="ECO:0000256" key="1">
    <source>
        <dbReference type="ARBA" id="ARBA00004138"/>
    </source>
</evidence>
<dbReference type="PANTHER" id="PTHR31954:SF1">
    <property type="entry name" value="CILIA- AND FLAGELLA-ASSOCIATED PROTEIN 157"/>
    <property type="match status" value="1"/>
</dbReference>
<proteinExistence type="inferred from homology"/>
<dbReference type="GO" id="GO:0008017">
    <property type="term" value="F:microtubule binding"/>
    <property type="evidence" value="ECO:0007669"/>
    <property type="project" value="TreeGrafter"/>
</dbReference>
<feature type="coiled-coil region" evidence="7">
    <location>
        <begin position="55"/>
        <end position="164"/>
    </location>
</feature>
<dbReference type="AlphaFoldDB" id="A0A0A9XBQ5"/>
<name>A0A0A9XBQ5_LYGHE</name>
<comment type="similarity">
    <text evidence="2">Belongs to the CFAP157 family.</text>
</comment>
<evidence type="ECO:0000256" key="6">
    <source>
        <dbReference type="ARBA" id="ARBA00023273"/>
    </source>
</evidence>
<evidence type="ECO:0000256" key="7">
    <source>
        <dbReference type="SAM" id="Coils"/>
    </source>
</evidence>
<evidence type="ECO:0000256" key="5">
    <source>
        <dbReference type="ARBA" id="ARBA00023069"/>
    </source>
</evidence>
<reference evidence="8" key="2">
    <citation type="submission" date="2014-07" db="EMBL/GenBank/DDBJ databases">
        <authorList>
            <person name="Hull J."/>
        </authorList>
    </citation>
    <scope>NUCLEOTIDE SEQUENCE</scope>
</reference>
<reference evidence="8" key="1">
    <citation type="journal article" date="2014" name="PLoS ONE">
        <title>Transcriptome-Based Identification of ABC Transporters in the Western Tarnished Plant Bug Lygus hesperus.</title>
        <authorList>
            <person name="Hull J.J."/>
            <person name="Chaney K."/>
            <person name="Geib S.M."/>
            <person name="Fabrick J.A."/>
            <person name="Brent C.S."/>
            <person name="Walsh D."/>
            <person name="Lavine L.C."/>
        </authorList>
    </citation>
    <scope>NUCLEOTIDE SEQUENCE</scope>
</reference>
<evidence type="ECO:0000313" key="8">
    <source>
        <dbReference type="EMBL" id="JAG17439.1"/>
    </source>
</evidence>
<comment type="subcellular location">
    <subcellularLocation>
        <location evidence="1">Cell projection</location>
        <location evidence="1">Cilium</location>
    </subcellularLocation>
</comment>
<keyword evidence="6" id="KW-0966">Cell projection</keyword>
<evidence type="ECO:0000313" key="9">
    <source>
        <dbReference type="EMBL" id="JAG63197.1"/>
    </source>
</evidence>
<keyword evidence="5" id="KW-0969">Cilium</keyword>
<dbReference type="PANTHER" id="PTHR31954">
    <property type="entry name" value="CILIA- AND FLAGELLA-ASSOCIATED PROTEIN 157"/>
    <property type="match status" value="1"/>
</dbReference>
<dbReference type="GO" id="GO:0036064">
    <property type="term" value="C:ciliary basal body"/>
    <property type="evidence" value="ECO:0007669"/>
    <property type="project" value="TreeGrafter"/>
</dbReference>
<evidence type="ECO:0000256" key="2">
    <source>
        <dbReference type="ARBA" id="ARBA00010841"/>
    </source>
</evidence>
<evidence type="ECO:0000256" key="4">
    <source>
        <dbReference type="ARBA" id="ARBA00023054"/>
    </source>
</evidence>
<protein>
    <recommendedName>
        <fullName evidence="3">Cilia- and flagella-associated protein 157</fullName>
    </recommendedName>
</protein>
<dbReference type="EMBL" id="GBRD01002624">
    <property type="protein sequence ID" value="JAG63197.1"/>
    <property type="molecule type" value="Transcribed_RNA"/>
</dbReference>
<gene>
    <name evidence="8" type="ORF">CM83_99005</name>
</gene>
<accession>A0A0A9XBQ5</accession>